<gene>
    <name evidence="2" type="ORF">B0H17DRAFT_1145512</name>
</gene>
<keyword evidence="1" id="KW-0812">Transmembrane</keyword>
<evidence type="ECO:0000313" key="2">
    <source>
        <dbReference type="EMBL" id="KAJ7658562.1"/>
    </source>
</evidence>
<feature type="transmembrane region" description="Helical" evidence="1">
    <location>
        <begin position="6"/>
        <end position="25"/>
    </location>
</feature>
<evidence type="ECO:0000256" key="1">
    <source>
        <dbReference type="SAM" id="Phobius"/>
    </source>
</evidence>
<organism evidence="2 3">
    <name type="scientific">Mycena rosella</name>
    <name type="common">Pink bonnet</name>
    <name type="synonym">Agaricus rosellus</name>
    <dbReference type="NCBI Taxonomy" id="1033263"/>
    <lineage>
        <taxon>Eukaryota</taxon>
        <taxon>Fungi</taxon>
        <taxon>Dikarya</taxon>
        <taxon>Basidiomycota</taxon>
        <taxon>Agaricomycotina</taxon>
        <taxon>Agaricomycetes</taxon>
        <taxon>Agaricomycetidae</taxon>
        <taxon>Agaricales</taxon>
        <taxon>Marasmiineae</taxon>
        <taxon>Mycenaceae</taxon>
        <taxon>Mycena</taxon>
    </lineage>
</organism>
<dbReference type="EMBL" id="JARKIE010000277">
    <property type="protein sequence ID" value="KAJ7658562.1"/>
    <property type="molecule type" value="Genomic_DNA"/>
</dbReference>
<accession>A0AAD7G1P2</accession>
<dbReference type="Proteomes" id="UP001221757">
    <property type="component" value="Unassembled WGS sequence"/>
</dbReference>
<reference evidence="2" key="1">
    <citation type="submission" date="2023-03" db="EMBL/GenBank/DDBJ databases">
        <title>Massive genome expansion in bonnet fungi (Mycena s.s.) driven by repeated elements and novel gene families across ecological guilds.</title>
        <authorList>
            <consortium name="Lawrence Berkeley National Laboratory"/>
            <person name="Harder C.B."/>
            <person name="Miyauchi S."/>
            <person name="Viragh M."/>
            <person name="Kuo A."/>
            <person name="Thoen E."/>
            <person name="Andreopoulos B."/>
            <person name="Lu D."/>
            <person name="Skrede I."/>
            <person name="Drula E."/>
            <person name="Henrissat B."/>
            <person name="Morin E."/>
            <person name="Kohler A."/>
            <person name="Barry K."/>
            <person name="LaButti K."/>
            <person name="Morin E."/>
            <person name="Salamov A."/>
            <person name="Lipzen A."/>
            <person name="Mereny Z."/>
            <person name="Hegedus B."/>
            <person name="Baldrian P."/>
            <person name="Stursova M."/>
            <person name="Weitz H."/>
            <person name="Taylor A."/>
            <person name="Grigoriev I.V."/>
            <person name="Nagy L.G."/>
            <person name="Martin F."/>
            <person name="Kauserud H."/>
        </authorList>
    </citation>
    <scope>NUCLEOTIDE SEQUENCE</scope>
    <source>
        <strain evidence="2">CBHHK067</strain>
    </source>
</reference>
<keyword evidence="1" id="KW-1133">Transmembrane helix</keyword>
<comment type="caution">
    <text evidence="2">The sequence shown here is derived from an EMBL/GenBank/DDBJ whole genome shotgun (WGS) entry which is preliminary data.</text>
</comment>
<keyword evidence="3" id="KW-1185">Reference proteome</keyword>
<feature type="transmembrane region" description="Helical" evidence="1">
    <location>
        <begin position="209"/>
        <end position="225"/>
    </location>
</feature>
<keyword evidence="1" id="KW-0472">Membrane</keyword>
<name>A0AAD7G1P2_MYCRO</name>
<protein>
    <submittedName>
        <fullName evidence="2">Uncharacterized protein</fullName>
    </submittedName>
</protein>
<sequence length="257" mass="28678">MAASLAYPVLPVFFLCFAAFAVLLPRPDPIHNIPRLSRTQSTSRAEHCSHWPSNFYGSASFNDPLPPPPPPGAQHILGPGMAMSSMKALGVIWCHPLWRPSSSVAPILLVPRLGNPAHHHLRGGTRMVLLPRLLLQHAAPLQDRRTFKSFRLFIMPVVEVCFISFICIFLLLESHWLKAEAAQSIDRTGVPSGEWMGNFGPRFKFVSEQLIYILLATLVCVYNLADRTMQLRVRIKNYKGEADFALGYITVNGAICH</sequence>
<evidence type="ECO:0000313" key="3">
    <source>
        <dbReference type="Proteomes" id="UP001221757"/>
    </source>
</evidence>
<proteinExistence type="predicted"/>
<feature type="transmembrane region" description="Helical" evidence="1">
    <location>
        <begin position="152"/>
        <end position="172"/>
    </location>
</feature>
<dbReference type="AlphaFoldDB" id="A0AAD7G1P2"/>